<feature type="transmembrane region" description="Helical" evidence="9">
    <location>
        <begin position="293"/>
        <end position="315"/>
    </location>
</feature>
<dbReference type="KEGG" id="otr:OTERR_13570"/>
<keyword evidence="12" id="KW-1185">Reference proteome</keyword>
<dbReference type="InterPro" id="IPR004358">
    <property type="entry name" value="Sig_transdc_His_kin-like_C"/>
</dbReference>
<evidence type="ECO:0000256" key="6">
    <source>
        <dbReference type="ARBA" id="ARBA00023012"/>
    </source>
</evidence>
<evidence type="ECO:0000256" key="8">
    <source>
        <dbReference type="ARBA" id="ARBA00070152"/>
    </source>
</evidence>
<dbReference type="CDD" id="cd16922">
    <property type="entry name" value="HATPase_EvgS-ArcB-TorS-like"/>
    <property type="match status" value="1"/>
</dbReference>
<evidence type="ECO:0000313" key="12">
    <source>
        <dbReference type="Proteomes" id="UP000323671"/>
    </source>
</evidence>
<keyword evidence="3" id="KW-0597">Phosphoprotein</keyword>
<dbReference type="InterPro" id="IPR054327">
    <property type="entry name" value="His-kinase-like_sensor"/>
</dbReference>
<evidence type="ECO:0000256" key="1">
    <source>
        <dbReference type="ARBA" id="ARBA00000085"/>
    </source>
</evidence>
<feature type="domain" description="Histidine kinase" evidence="10">
    <location>
        <begin position="338"/>
        <end position="554"/>
    </location>
</feature>
<evidence type="ECO:0000313" key="11">
    <source>
        <dbReference type="EMBL" id="QEL64833.1"/>
    </source>
</evidence>
<dbReference type="SUPFAM" id="SSF47384">
    <property type="entry name" value="Homodimeric domain of signal transducing histidine kinase"/>
    <property type="match status" value="1"/>
</dbReference>
<dbReference type="Proteomes" id="UP000323671">
    <property type="component" value="Chromosome"/>
</dbReference>
<dbReference type="InterPro" id="IPR003594">
    <property type="entry name" value="HATPase_dom"/>
</dbReference>
<keyword evidence="5" id="KW-0418">Kinase</keyword>
<keyword evidence="4" id="KW-0808">Transferase</keyword>
<gene>
    <name evidence="11" type="ORF">OTERR_13570</name>
</gene>
<evidence type="ECO:0000256" key="7">
    <source>
        <dbReference type="ARBA" id="ARBA00058004"/>
    </source>
</evidence>
<dbReference type="PRINTS" id="PR00344">
    <property type="entry name" value="BCTRLSENSOR"/>
</dbReference>
<dbReference type="CDD" id="cd12914">
    <property type="entry name" value="PDC1_DGC_like"/>
    <property type="match status" value="1"/>
</dbReference>
<dbReference type="InterPro" id="IPR005467">
    <property type="entry name" value="His_kinase_dom"/>
</dbReference>
<dbReference type="PANTHER" id="PTHR43047:SF78">
    <property type="entry name" value="SENSORY_REGULATORY PROTEIN RPFC"/>
    <property type="match status" value="1"/>
</dbReference>
<accession>A0A5C1E7I4</accession>
<proteinExistence type="predicted"/>
<dbReference type="CDD" id="cd00082">
    <property type="entry name" value="HisKA"/>
    <property type="match status" value="1"/>
</dbReference>
<evidence type="ECO:0000256" key="4">
    <source>
        <dbReference type="ARBA" id="ARBA00022679"/>
    </source>
</evidence>
<comment type="catalytic activity">
    <reaction evidence="1">
        <text>ATP + protein L-histidine = ADP + protein N-phospho-L-histidine.</text>
        <dbReference type="EC" id="2.7.13.3"/>
    </reaction>
</comment>
<dbReference type="PROSITE" id="PS50109">
    <property type="entry name" value="HIS_KIN"/>
    <property type="match status" value="1"/>
</dbReference>
<dbReference type="Gene3D" id="1.10.287.130">
    <property type="match status" value="1"/>
</dbReference>
<dbReference type="AlphaFoldDB" id="A0A5C1E7I4"/>
<dbReference type="InterPro" id="IPR036097">
    <property type="entry name" value="HisK_dim/P_sf"/>
</dbReference>
<dbReference type="SMART" id="SM00388">
    <property type="entry name" value="HisKA"/>
    <property type="match status" value="1"/>
</dbReference>
<dbReference type="GO" id="GO:0000155">
    <property type="term" value="F:phosphorelay sensor kinase activity"/>
    <property type="evidence" value="ECO:0007669"/>
    <property type="project" value="InterPro"/>
</dbReference>
<dbReference type="PANTHER" id="PTHR43047">
    <property type="entry name" value="TWO-COMPONENT HISTIDINE PROTEIN KINASE"/>
    <property type="match status" value="1"/>
</dbReference>
<dbReference type="RefSeq" id="WP_149425265.1">
    <property type="nucleotide sequence ID" value="NZ_CP022579.1"/>
</dbReference>
<keyword evidence="9" id="KW-0812">Transmembrane</keyword>
<keyword evidence="9" id="KW-0472">Membrane</keyword>
<evidence type="ECO:0000256" key="5">
    <source>
        <dbReference type="ARBA" id="ARBA00022777"/>
    </source>
</evidence>
<feature type="transmembrane region" description="Helical" evidence="9">
    <location>
        <begin position="21"/>
        <end position="39"/>
    </location>
</feature>
<evidence type="ECO:0000256" key="3">
    <source>
        <dbReference type="ARBA" id="ARBA00022553"/>
    </source>
</evidence>
<dbReference type="Pfam" id="PF00512">
    <property type="entry name" value="HisKA"/>
    <property type="match status" value="1"/>
</dbReference>
<dbReference type="SUPFAM" id="SSF55874">
    <property type="entry name" value="ATPase domain of HSP90 chaperone/DNA topoisomerase II/histidine kinase"/>
    <property type="match status" value="1"/>
</dbReference>
<sequence>MPNTHRTPLASTPASSRITRRIWGFALLLLGMLWFAIGYKIHLEEKQEIDDTNRSNVNLVRSLEEHTLRTLKSVDQAVVFLKYQYEHNQGDVDIYDYMEKGLIVSTFFNQIGVIDEHGQYILSNLANHKTIDLSDREHFRVHKDVDSKALFISKPVLGRASGKWSIQMTRRINKPDGSFGGVVVVSVDPYYFTNLYSDVDLGKGGVITLAGTDGIIRARKSGDNMTVGQDISGAPMLTMLARTDQGTYTASSKVDGIVRLTAFRRLPDYPMVVAVGVSEREALAGYYARCQAYVVFAVVMSLLILAFALSSSGLLRRLEASRAEAEAATRLKSEFLASMSHELRTPLNGIIGYAELLRDLAPDAEQQVFAATIYDSGNHLLGLVNSILDLSKIEAGKLDLEFADEDCRALVEQVHRTHLPTARQKGLGFEAKVDDAVPATLHCDQTRLIQVLNNLVHNALKFTDQGQVVLQVSRTPQGVRFSVSDTGPGIALADQGAIFEKFRQGEHFITRKHSGTGLGLALSRQLVELMGGHLDVRSAPGEGSEFYFTLSATAPRKEKVA</sequence>
<keyword evidence="9" id="KW-1133">Transmembrane helix</keyword>
<evidence type="ECO:0000256" key="9">
    <source>
        <dbReference type="SAM" id="Phobius"/>
    </source>
</evidence>
<dbReference type="Gene3D" id="3.30.450.20">
    <property type="entry name" value="PAS domain"/>
    <property type="match status" value="2"/>
</dbReference>
<evidence type="ECO:0000256" key="2">
    <source>
        <dbReference type="ARBA" id="ARBA00012438"/>
    </source>
</evidence>
<organism evidence="11 12">
    <name type="scientific">Oryzomicrobium terrae</name>
    <dbReference type="NCBI Taxonomy" id="1735038"/>
    <lineage>
        <taxon>Bacteria</taxon>
        <taxon>Pseudomonadati</taxon>
        <taxon>Pseudomonadota</taxon>
        <taxon>Betaproteobacteria</taxon>
        <taxon>Rhodocyclales</taxon>
        <taxon>Rhodocyclaceae</taxon>
        <taxon>Oryzomicrobium</taxon>
    </lineage>
</organism>
<evidence type="ECO:0000259" key="10">
    <source>
        <dbReference type="PROSITE" id="PS50109"/>
    </source>
</evidence>
<keyword evidence="6" id="KW-0902">Two-component regulatory system</keyword>
<dbReference type="SMART" id="SM00387">
    <property type="entry name" value="HATPase_c"/>
    <property type="match status" value="1"/>
</dbReference>
<dbReference type="Pfam" id="PF22588">
    <property type="entry name" value="dCache_1_like"/>
    <property type="match status" value="1"/>
</dbReference>
<comment type="function">
    <text evidence="7">Member of the two-component regulatory system BvgS/BvgA. Phosphorylates BvgA via a four-step phosphorelay in response to environmental signals.</text>
</comment>
<dbReference type="EC" id="2.7.13.3" evidence="2"/>
<name>A0A5C1E7I4_9RHOO</name>
<protein>
    <recommendedName>
        <fullName evidence="8">Virulence sensor protein BvgS</fullName>
        <ecNumber evidence="2">2.7.13.3</ecNumber>
    </recommendedName>
</protein>
<dbReference type="FunFam" id="3.30.565.10:FF:000010">
    <property type="entry name" value="Sensor histidine kinase RcsC"/>
    <property type="match status" value="1"/>
</dbReference>
<dbReference type="Gene3D" id="3.30.565.10">
    <property type="entry name" value="Histidine kinase-like ATPase, C-terminal domain"/>
    <property type="match status" value="1"/>
</dbReference>
<dbReference type="CDD" id="cd12915">
    <property type="entry name" value="PDC2_DGC_like"/>
    <property type="match status" value="1"/>
</dbReference>
<dbReference type="InterPro" id="IPR036890">
    <property type="entry name" value="HATPase_C_sf"/>
</dbReference>
<dbReference type="EMBL" id="CP022579">
    <property type="protein sequence ID" value="QEL64833.1"/>
    <property type="molecule type" value="Genomic_DNA"/>
</dbReference>
<dbReference type="InterPro" id="IPR003661">
    <property type="entry name" value="HisK_dim/P_dom"/>
</dbReference>
<dbReference type="Pfam" id="PF02518">
    <property type="entry name" value="HATPase_c"/>
    <property type="match status" value="1"/>
</dbReference>
<reference evidence="11 12" key="1">
    <citation type="submission" date="2017-07" db="EMBL/GenBank/DDBJ databases">
        <title>Complete genome sequence of Oryzomicrobium terrae TPP412.</title>
        <authorList>
            <person name="Chiu L.-W."/>
            <person name="Lo K.-J."/>
            <person name="Tsai Y.-M."/>
            <person name="Lin S.-S."/>
            <person name="Kuo C.-H."/>
            <person name="Liu C.-T."/>
        </authorList>
    </citation>
    <scope>NUCLEOTIDE SEQUENCE [LARGE SCALE GENOMIC DNA]</scope>
    <source>
        <strain evidence="11 12">TPP412</strain>
    </source>
</reference>